<gene>
    <name evidence="7" type="ORF">B4U80_04294</name>
</gene>
<feature type="non-terminal residue" evidence="7">
    <location>
        <position position="170"/>
    </location>
</feature>
<evidence type="ECO:0000256" key="2">
    <source>
        <dbReference type="ARBA" id="ARBA00022741"/>
    </source>
</evidence>
<proteinExistence type="inferred from homology"/>
<feature type="domain" description="Glutamyl/glutaminyl-tRNA synthetase class Ib catalytic" evidence="6">
    <location>
        <begin position="9"/>
        <end position="169"/>
    </location>
</feature>
<reference evidence="7 8" key="1">
    <citation type="journal article" date="2018" name="Gigascience">
        <title>Genomes of trombidid mites reveal novel predicted allergens and laterally-transferred genes associated with secondary metabolism.</title>
        <authorList>
            <person name="Dong X."/>
            <person name="Chaisiri K."/>
            <person name="Xia D."/>
            <person name="Armstrong S.D."/>
            <person name="Fang Y."/>
            <person name="Donnelly M.J."/>
            <person name="Kadowaki T."/>
            <person name="McGarry J.W."/>
            <person name="Darby A.C."/>
            <person name="Makepeace B.L."/>
        </authorList>
    </citation>
    <scope>NUCLEOTIDE SEQUENCE [LARGE SCALE GENOMIC DNA]</scope>
    <source>
        <strain evidence="7">UoL-UT</strain>
    </source>
</reference>
<dbReference type="EMBL" id="NCKV01016673">
    <property type="protein sequence ID" value="RWS20584.1"/>
    <property type="molecule type" value="Genomic_DNA"/>
</dbReference>
<evidence type="ECO:0000256" key="3">
    <source>
        <dbReference type="ARBA" id="ARBA00022840"/>
    </source>
</evidence>
<accession>A0A443RZ93</accession>
<keyword evidence="1 5" id="KW-0436">Ligase</keyword>
<dbReference type="VEuPathDB" id="VectorBase:LDEU011456"/>
<evidence type="ECO:0000256" key="4">
    <source>
        <dbReference type="ARBA" id="ARBA00023146"/>
    </source>
</evidence>
<keyword evidence="8" id="KW-1185">Reference proteome</keyword>
<keyword evidence="4 5" id="KW-0030">Aminoacyl-tRNA synthetase</keyword>
<dbReference type="SUPFAM" id="SSF52374">
    <property type="entry name" value="Nucleotidylyl transferase"/>
    <property type="match status" value="1"/>
</dbReference>
<evidence type="ECO:0000313" key="7">
    <source>
        <dbReference type="EMBL" id="RWS20584.1"/>
    </source>
</evidence>
<dbReference type="Gene3D" id="3.40.50.620">
    <property type="entry name" value="HUPs"/>
    <property type="match status" value="1"/>
</dbReference>
<dbReference type="InterPro" id="IPR014729">
    <property type="entry name" value="Rossmann-like_a/b/a_fold"/>
</dbReference>
<dbReference type="GO" id="GO:0005739">
    <property type="term" value="C:mitochondrion"/>
    <property type="evidence" value="ECO:0007669"/>
    <property type="project" value="TreeGrafter"/>
</dbReference>
<dbReference type="InterPro" id="IPR020058">
    <property type="entry name" value="Glu/Gln-tRNA-synth_Ib_cat-dom"/>
</dbReference>
<evidence type="ECO:0000313" key="8">
    <source>
        <dbReference type="Proteomes" id="UP000288716"/>
    </source>
</evidence>
<keyword evidence="5" id="KW-0648">Protein biosynthesis</keyword>
<evidence type="ECO:0000259" key="6">
    <source>
        <dbReference type="Pfam" id="PF00749"/>
    </source>
</evidence>
<organism evidence="7 8">
    <name type="scientific">Leptotrombidium deliense</name>
    <dbReference type="NCBI Taxonomy" id="299467"/>
    <lineage>
        <taxon>Eukaryota</taxon>
        <taxon>Metazoa</taxon>
        <taxon>Ecdysozoa</taxon>
        <taxon>Arthropoda</taxon>
        <taxon>Chelicerata</taxon>
        <taxon>Arachnida</taxon>
        <taxon>Acari</taxon>
        <taxon>Acariformes</taxon>
        <taxon>Trombidiformes</taxon>
        <taxon>Prostigmata</taxon>
        <taxon>Anystina</taxon>
        <taxon>Parasitengona</taxon>
        <taxon>Trombiculoidea</taxon>
        <taxon>Trombiculidae</taxon>
        <taxon>Leptotrombidium</taxon>
    </lineage>
</organism>
<evidence type="ECO:0000256" key="1">
    <source>
        <dbReference type="ARBA" id="ARBA00022598"/>
    </source>
</evidence>
<dbReference type="Pfam" id="PF00749">
    <property type="entry name" value="tRNA-synt_1c"/>
    <property type="match status" value="1"/>
</dbReference>
<dbReference type="InterPro" id="IPR049940">
    <property type="entry name" value="GluQ/Sye"/>
</dbReference>
<dbReference type="GO" id="GO:0005524">
    <property type="term" value="F:ATP binding"/>
    <property type="evidence" value="ECO:0007669"/>
    <property type="project" value="UniProtKB-KW"/>
</dbReference>
<dbReference type="AlphaFoldDB" id="A0A443RZ93"/>
<keyword evidence="3 5" id="KW-0067">ATP-binding</keyword>
<dbReference type="PANTHER" id="PTHR43311:SF2">
    <property type="entry name" value="GLUTAMATE--TRNA LIGASE, MITOCHONDRIAL-RELATED"/>
    <property type="match status" value="1"/>
</dbReference>
<dbReference type="OrthoDB" id="428822at2759"/>
<dbReference type="STRING" id="299467.A0A443RZ93"/>
<protein>
    <submittedName>
        <fullName evidence="7">Putative glutamate--tRNA ligase-like protein</fullName>
    </submittedName>
</protein>
<keyword evidence="2 5" id="KW-0547">Nucleotide-binding</keyword>
<comment type="caution">
    <text evidence="7">The sequence shown here is derived from an EMBL/GenBank/DDBJ whole genome shotgun (WGS) entry which is preliminary data.</text>
</comment>
<evidence type="ECO:0000256" key="5">
    <source>
        <dbReference type="RuleBase" id="RU363037"/>
    </source>
</evidence>
<dbReference type="Proteomes" id="UP000288716">
    <property type="component" value="Unassembled WGS sequence"/>
</dbReference>
<dbReference type="GO" id="GO:0006424">
    <property type="term" value="P:glutamyl-tRNA aminoacylation"/>
    <property type="evidence" value="ECO:0007669"/>
    <property type="project" value="TreeGrafter"/>
</dbReference>
<comment type="similarity">
    <text evidence="5">Belongs to the class-I aminoacyl-tRNA synthetase family.</text>
</comment>
<dbReference type="PRINTS" id="PR00987">
    <property type="entry name" value="TRNASYNTHGLU"/>
</dbReference>
<dbReference type="GO" id="GO:0004818">
    <property type="term" value="F:glutamate-tRNA ligase activity"/>
    <property type="evidence" value="ECO:0007669"/>
    <property type="project" value="TreeGrafter"/>
</dbReference>
<dbReference type="PANTHER" id="PTHR43311">
    <property type="entry name" value="GLUTAMATE--TRNA LIGASE"/>
    <property type="match status" value="1"/>
</dbReference>
<dbReference type="InterPro" id="IPR000924">
    <property type="entry name" value="Glu/Gln-tRNA-synth"/>
</dbReference>
<name>A0A443RZ93_9ACAR</name>
<sequence length="170" mass="19877">MPSLSTANVCVRFAPSPTGFMHLGSLRTALYNYLFARKHNGTFLLRIEDTDQSRCVPSAVDSIVDTLKWSGLNYDVGPIYQSSRFKLYNDKVFELIEKKAAYRCFCSQHRLDLLRKEAAKNREKPRYDRRCYELSKSEIEEKLSKKVPFTVRFKLEDEDITFNDMVFGRH</sequence>